<name>A0AAW6TT84_9FLAO</name>
<evidence type="ECO:0000313" key="2">
    <source>
        <dbReference type="Proteomes" id="UP001228643"/>
    </source>
</evidence>
<comment type="caution">
    <text evidence="1">The sequence shown here is derived from an EMBL/GenBank/DDBJ whole genome shotgun (WGS) entry which is preliminary data.</text>
</comment>
<gene>
    <name evidence="1" type="ORF">QLS97_12340</name>
</gene>
<sequence>MKVDYIENKNDIVIQKSGIISLAKLYKMLELETASDCIDVKSNAGILYRKISKEIADTIPTQRGFYLWGNFNEKKFWTNIYLGKSGEGKITSLKQRILEELRDERAFIVKHFHTEDEIKAKSSLAFPIMWEKQYHKELPRNLKKYGTTHIVWATFEMTDNKIIEEVENDLIESINPISNIRRTTPPTHLNEETINILKEFRRNIHQERQDLNFKFNMI</sequence>
<organism evidence="1 2">
    <name type="scientific">Flavobacterium yafengii</name>
    <dbReference type="NCBI Taxonomy" id="3041253"/>
    <lineage>
        <taxon>Bacteria</taxon>
        <taxon>Pseudomonadati</taxon>
        <taxon>Bacteroidota</taxon>
        <taxon>Flavobacteriia</taxon>
        <taxon>Flavobacteriales</taxon>
        <taxon>Flavobacteriaceae</taxon>
        <taxon>Flavobacterium</taxon>
    </lineage>
</organism>
<keyword evidence="2" id="KW-1185">Reference proteome</keyword>
<dbReference type="AlphaFoldDB" id="A0AAW6TT84"/>
<accession>A0AAW6TT84</accession>
<protein>
    <submittedName>
        <fullName evidence="1">Uncharacterized protein</fullName>
    </submittedName>
</protein>
<dbReference type="Proteomes" id="UP001228643">
    <property type="component" value="Unassembled WGS sequence"/>
</dbReference>
<proteinExistence type="predicted"/>
<dbReference type="EMBL" id="JASCRY010000003">
    <property type="protein sequence ID" value="MDI5950437.1"/>
    <property type="molecule type" value="Genomic_DNA"/>
</dbReference>
<reference evidence="1 2" key="1">
    <citation type="submission" date="2023-04" db="EMBL/GenBank/DDBJ databases">
        <title>Two novel species of Flavobacterium.</title>
        <authorList>
            <person name="Liu Q."/>
            <person name="Xin Y.-H."/>
        </authorList>
    </citation>
    <scope>NUCLEOTIDE SEQUENCE [LARGE SCALE GENOMIC DNA]</scope>
    <source>
        <strain evidence="1 2">LB2P87</strain>
    </source>
</reference>
<evidence type="ECO:0000313" key="1">
    <source>
        <dbReference type="EMBL" id="MDI5950437.1"/>
    </source>
</evidence>
<dbReference type="RefSeq" id="WP_282717043.1">
    <property type="nucleotide sequence ID" value="NZ_JASCRY010000003.1"/>
</dbReference>